<feature type="non-terminal residue" evidence="1">
    <location>
        <position position="1"/>
    </location>
</feature>
<dbReference type="EMBL" id="LAZR01011780">
    <property type="protein sequence ID" value="KKM59906.1"/>
    <property type="molecule type" value="Genomic_DNA"/>
</dbReference>
<gene>
    <name evidence="1" type="ORF">LCGC14_1547390</name>
</gene>
<comment type="caution">
    <text evidence="1">The sequence shown here is derived from an EMBL/GenBank/DDBJ whole genome shotgun (WGS) entry which is preliminary data.</text>
</comment>
<accession>A0A0F9JCA0</accession>
<organism evidence="1">
    <name type="scientific">marine sediment metagenome</name>
    <dbReference type="NCBI Taxonomy" id="412755"/>
    <lineage>
        <taxon>unclassified sequences</taxon>
        <taxon>metagenomes</taxon>
        <taxon>ecological metagenomes</taxon>
    </lineage>
</organism>
<reference evidence="1" key="1">
    <citation type="journal article" date="2015" name="Nature">
        <title>Complex archaea that bridge the gap between prokaryotes and eukaryotes.</title>
        <authorList>
            <person name="Spang A."/>
            <person name="Saw J.H."/>
            <person name="Jorgensen S.L."/>
            <person name="Zaremba-Niedzwiedzka K."/>
            <person name="Martijn J."/>
            <person name="Lind A.E."/>
            <person name="van Eijk R."/>
            <person name="Schleper C."/>
            <person name="Guy L."/>
            <person name="Ettema T.J."/>
        </authorList>
    </citation>
    <scope>NUCLEOTIDE SEQUENCE</scope>
</reference>
<proteinExistence type="predicted"/>
<sequence length="53" mass="6063">TLSYNLKLSSAKGLKMFRTLWVQKIELLFDNKAPLVFLSKNPKVGIKKLSIIE</sequence>
<protein>
    <submittedName>
        <fullName evidence="1">Uncharacterized protein</fullName>
    </submittedName>
</protein>
<dbReference type="AlphaFoldDB" id="A0A0F9JCA0"/>
<evidence type="ECO:0000313" key="1">
    <source>
        <dbReference type="EMBL" id="KKM59906.1"/>
    </source>
</evidence>
<name>A0A0F9JCA0_9ZZZZ</name>